<feature type="domain" description="Exoribonuclease phosphorolytic" evidence="9">
    <location>
        <begin position="59"/>
        <end position="147"/>
    </location>
</feature>
<dbReference type="GO" id="GO:0006364">
    <property type="term" value="P:rRNA processing"/>
    <property type="evidence" value="ECO:0007669"/>
    <property type="project" value="UniProtKB-KW"/>
</dbReference>
<keyword evidence="7" id="KW-0694">RNA-binding</keyword>
<keyword evidence="8" id="KW-0539">Nucleus</keyword>
<dbReference type="GO" id="GO:0016075">
    <property type="term" value="P:rRNA catabolic process"/>
    <property type="evidence" value="ECO:0007669"/>
    <property type="project" value="TreeGrafter"/>
</dbReference>
<comment type="subcellular location">
    <subcellularLocation>
        <location evidence="2">Cytoplasm</location>
    </subcellularLocation>
    <subcellularLocation>
        <location evidence="1">Nucleus</location>
    </subcellularLocation>
</comment>
<dbReference type="PANTHER" id="PTHR11953">
    <property type="entry name" value="EXOSOME COMPLEX COMPONENT"/>
    <property type="match status" value="1"/>
</dbReference>
<keyword evidence="4" id="KW-0963">Cytoplasm</keyword>
<reference evidence="10" key="1">
    <citation type="submission" date="2019-11" db="UniProtKB">
        <authorList>
            <consortium name="WormBaseParasite"/>
        </authorList>
    </citation>
    <scope>IDENTIFICATION</scope>
</reference>
<dbReference type="Gene3D" id="3.30.230.70">
    <property type="entry name" value="GHMP Kinase, N-terminal domain"/>
    <property type="match status" value="1"/>
</dbReference>
<dbReference type="InterPro" id="IPR020568">
    <property type="entry name" value="Ribosomal_Su5_D2-typ_SF"/>
</dbReference>
<accession>A0A5K3FMD4</accession>
<evidence type="ECO:0000259" key="9">
    <source>
        <dbReference type="Pfam" id="PF01138"/>
    </source>
</evidence>
<dbReference type="GO" id="GO:0000177">
    <property type="term" value="C:cytoplasmic exosome (RNase complex)"/>
    <property type="evidence" value="ECO:0007669"/>
    <property type="project" value="TreeGrafter"/>
</dbReference>
<dbReference type="SUPFAM" id="SSF54211">
    <property type="entry name" value="Ribosomal protein S5 domain 2-like"/>
    <property type="match status" value="1"/>
</dbReference>
<dbReference type="AlphaFoldDB" id="A0A5K3FMD4"/>
<evidence type="ECO:0000313" key="10">
    <source>
        <dbReference type="WBParaSite" id="MCU_008953-RB"/>
    </source>
</evidence>
<dbReference type="InterPro" id="IPR001247">
    <property type="entry name" value="ExoRNase_PH_dom1"/>
</dbReference>
<dbReference type="PANTHER" id="PTHR11953:SF2">
    <property type="entry name" value="EXOSOME COMPLEX COMPONENT MTR3"/>
    <property type="match status" value="1"/>
</dbReference>
<keyword evidence="6" id="KW-0271">Exosome</keyword>
<dbReference type="GO" id="GO:0034475">
    <property type="term" value="P:U4 snRNA 3'-end processing"/>
    <property type="evidence" value="ECO:0007669"/>
    <property type="project" value="TreeGrafter"/>
</dbReference>
<dbReference type="Pfam" id="PF01138">
    <property type="entry name" value="RNase_PH"/>
    <property type="match status" value="1"/>
</dbReference>
<name>A0A5K3FMD4_MESCO</name>
<dbReference type="GO" id="GO:0071051">
    <property type="term" value="P:poly(A)-dependent snoRNA 3'-end processing"/>
    <property type="evidence" value="ECO:0007669"/>
    <property type="project" value="TreeGrafter"/>
</dbReference>
<dbReference type="GO" id="GO:0003723">
    <property type="term" value="F:RNA binding"/>
    <property type="evidence" value="ECO:0007669"/>
    <property type="project" value="UniProtKB-KW"/>
</dbReference>
<keyword evidence="5" id="KW-0698">rRNA processing</keyword>
<evidence type="ECO:0000256" key="1">
    <source>
        <dbReference type="ARBA" id="ARBA00004123"/>
    </source>
</evidence>
<dbReference type="GO" id="GO:0005730">
    <property type="term" value="C:nucleolus"/>
    <property type="evidence" value="ECO:0007669"/>
    <property type="project" value="TreeGrafter"/>
</dbReference>
<organism evidence="10">
    <name type="scientific">Mesocestoides corti</name>
    <name type="common">Flatworm</name>
    <dbReference type="NCBI Taxonomy" id="53468"/>
    <lineage>
        <taxon>Eukaryota</taxon>
        <taxon>Metazoa</taxon>
        <taxon>Spiralia</taxon>
        <taxon>Lophotrochozoa</taxon>
        <taxon>Platyhelminthes</taxon>
        <taxon>Cestoda</taxon>
        <taxon>Eucestoda</taxon>
        <taxon>Cyclophyllidea</taxon>
        <taxon>Mesocestoididae</taxon>
        <taxon>Mesocestoides</taxon>
    </lineage>
</organism>
<comment type="similarity">
    <text evidence="3">Belongs to the RNase PH family.</text>
</comment>
<dbReference type="InterPro" id="IPR027408">
    <property type="entry name" value="PNPase/RNase_PH_dom_sf"/>
</dbReference>
<evidence type="ECO:0000256" key="6">
    <source>
        <dbReference type="ARBA" id="ARBA00022835"/>
    </source>
</evidence>
<evidence type="ECO:0000256" key="7">
    <source>
        <dbReference type="ARBA" id="ARBA00022884"/>
    </source>
</evidence>
<evidence type="ECO:0000256" key="2">
    <source>
        <dbReference type="ARBA" id="ARBA00004496"/>
    </source>
</evidence>
<dbReference type="InterPro" id="IPR050080">
    <property type="entry name" value="RNase_PH"/>
</dbReference>
<proteinExistence type="inferred from homology"/>
<dbReference type="GO" id="GO:0000176">
    <property type="term" value="C:nuclear exosome (RNase complex)"/>
    <property type="evidence" value="ECO:0007669"/>
    <property type="project" value="TreeGrafter"/>
</dbReference>
<dbReference type="GO" id="GO:0071028">
    <property type="term" value="P:nuclear mRNA surveillance"/>
    <property type="evidence" value="ECO:0007669"/>
    <property type="project" value="TreeGrafter"/>
</dbReference>
<evidence type="ECO:0000256" key="4">
    <source>
        <dbReference type="ARBA" id="ARBA00022490"/>
    </source>
</evidence>
<evidence type="ECO:0000256" key="3">
    <source>
        <dbReference type="ARBA" id="ARBA00006678"/>
    </source>
</evidence>
<evidence type="ECO:0000256" key="8">
    <source>
        <dbReference type="ARBA" id="ARBA00023242"/>
    </source>
</evidence>
<protein>
    <submittedName>
        <fullName evidence="10">RNase_PH domain-containing protein</fullName>
    </submittedName>
</protein>
<sequence length="155" mass="17661">MDRFKAPADAVDLCHFIKPREVLIDIIETFFRMLSLFSVFHIYVNRTYLIKIDLIDFCLDVNPSADGSAYLEYGNIKVICSVCGPVELKQEGQVVTSFKFAPFSTQIRRDGVRDPEEKRLSQLLLSALEPSLVLSLLSQGQLPSWQIPNHSNRTR</sequence>
<evidence type="ECO:0000256" key="5">
    <source>
        <dbReference type="ARBA" id="ARBA00022552"/>
    </source>
</evidence>
<dbReference type="WBParaSite" id="MCU_008953-RB">
    <property type="protein sequence ID" value="MCU_008953-RB"/>
    <property type="gene ID" value="MCU_008953"/>
</dbReference>